<dbReference type="Proteomes" id="UP001500320">
    <property type="component" value="Unassembled WGS sequence"/>
</dbReference>
<dbReference type="SUPFAM" id="SSF55729">
    <property type="entry name" value="Acyl-CoA N-acyltransferases (Nat)"/>
    <property type="match status" value="1"/>
</dbReference>
<protein>
    <submittedName>
        <fullName evidence="4">GNAT family N-acetyltransferase</fullName>
    </submittedName>
</protein>
<dbReference type="InterPro" id="IPR050832">
    <property type="entry name" value="Bact_Acetyltransf"/>
</dbReference>
<dbReference type="EMBL" id="BAAAUT010000004">
    <property type="protein sequence ID" value="GAA3118243.1"/>
    <property type="molecule type" value="Genomic_DNA"/>
</dbReference>
<feature type="domain" description="N-acetyltransferase" evidence="3">
    <location>
        <begin position="4"/>
        <end position="156"/>
    </location>
</feature>
<comment type="caution">
    <text evidence="4">The sequence shown here is derived from an EMBL/GenBank/DDBJ whole genome shotgun (WGS) entry which is preliminary data.</text>
</comment>
<dbReference type="PANTHER" id="PTHR43877:SF5">
    <property type="entry name" value="BLL8307 PROTEIN"/>
    <property type="match status" value="1"/>
</dbReference>
<dbReference type="InterPro" id="IPR016181">
    <property type="entry name" value="Acyl_CoA_acyltransferase"/>
</dbReference>
<dbReference type="PANTHER" id="PTHR43877">
    <property type="entry name" value="AMINOALKYLPHOSPHONATE N-ACETYLTRANSFERASE-RELATED-RELATED"/>
    <property type="match status" value="1"/>
</dbReference>
<evidence type="ECO:0000313" key="4">
    <source>
        <dbReference type="EMBL" id="GAA3118243.1"/>
    </source>
</evidence>
<reference evidence="5" key="1">
    <citation type="journal article" date="2019" name="Int. J. Syst. Evol. Microbiol.">
        <title>The Global Catalogue of Microorganisms (GCM) 10K type strain sequencing project: providing services to taxonomists for standard genome sequencing and annotation.</title>
        <authorList>
            <consortium name="The Broad Institute Genomics Platform"/>
            <consortium name="The Broad Institute Genome Sequencing Center for Infectious Disease"/>
            <person name="Wu L."/>
            <person name="Ma J."/>
        </authorList>
    </citation>
    <scope>NUCLEOTIDE SEQUENCE [LARGE SCALE GENOMIC DNA]</scope>
    <source>
        <strain evidence="5">JCM 9373</strain>
    </source>
</reference>
<proteinExistence type="predicted"/>
<sequence length="164" mass="18763">MSHLRIRRYRWSDLEAVCALHQICLAQVGLAPGDGVWYDDDFPRINEIYLADRGEFLVGEVSGRVVSMAGLRRVDDETAEMCRLRVHPEFQRRGYGARMVSALEARAVELGYTRLRGDTTLNQPAAIELYRKYGWREIRREERGGCVVLYGEKDLTGVMSVLPQ</sequence>
<dbReference type="Pfam" id="PF00583">
    <property type="entry name" value="Acetyltransf_1"/>
    <property type="match status" value="1"/>
</dbReference>
<evidence type="ECO:0000256" key="1">
    <source>
        <dbReference type="ARBA" id="ARBA00022679"/>
    </source>
</evidence>
<dbReference type="InterPro" id="IPR000182">
    <property type="entry name" value="GNAT_dom"/>
</dbReference>
<keyword evidence="2" id="KW-0012">Acyltransferase</keyword>
<organism evidence="4 5">
    <name type="scientific">Planomonospora alba</name>
    <dbReference type="NCBI Taxonomy" id="161354"/>
    <lineage>
        <taxon>Bacteria</taxon>
        <taxon>Bacillati</taxon>
        <taxon>Actinomycetota</taxon>
        <taxon>Actinomycetes</taxon>
        <taxon>Streptosporangiales</taxon>
        <taxon>Streptosporangiaceae</taxon>
        <taxon>Planomonospora</taxon>
    </lineage>
</organism>
<keyword evidence="1" id="KW-0808">Transferase</keyword>
<name>A0ABP6ML58_9ACTN</name>
<evidence type="ECO:0000313" key="5">
    <source>
        <dbReference type="Proteomes" id="UP001500320"/>
    </source>
</evidence>
<dbReference type="PROSITE" id="PS51186">
    <property type="entry name" value="GNAT"/>
    <property type="match status" value="1"/>
</dbReference>
<dbReference type="RefSeq" id="WP_344855706.1">
    <property type="nucleotide sequence ID" value="NZ_BAAAUT010000004.1"/>
</dbReference>
<gene>
    <name evidence="4" type="ORF">GCM10010466_06490</name>
</gene>
<accession>A0ABP6ML58</accession>
<dbReference type="Gene3D" id="3.40.630.30">
    <property type="match status" value="1"/>
</dbReference>
<evidence type="ECO:0000259" key="3">
    <source>
        <dbReference type="PROSITE" id="PS51186"/>
    </source>
</evidence>
<dbReference type="CDD" id="cd04301">
    <property type="entry name" value="NAT_SF"/>
    <property type="match status" value="1"/>
</dbReference>
<evidence type="ECO:0000256" key="2">
    <source>
        <dbReference type="ARBA" id="ARBA00023315"/>
    </source>
</evidence>
<keyword evidence="5" id="KW-1185">Reference proteome</keyword>